<name>A0A9R0SWR9_TRITD</name>
<dbReference type="EMBL" id="LT934118">
    <property type="protein sequence ID" value="VAI02373.1"/>
    <property type="molecule type" value="Genomic_DNA"/>
</dbReference>
<dbReference type="Pfam" id="PF05132">
    <property type="entry name" value="RNA_pol_Rpc4"/>
    <property type="match status" value="1"/>
</dbReference>
<gene>
    <name evidence="2" type="ORF">TRITD_4Bv1G024040</name>
</gene>
<dbReference type="AlphaFoldDB" id="A0A9R0SWR9"/>
<evidence type="ECO:0000256" key="1">
    <source>
        <dbReference type="SAM" id="MobiDB-lite"/>
    </source>
</evidence>
<dbReference type="PANTHER" id="PTHR13408">
    <property type="entry name" value="DNA-DIRECTED RNA POLYMERASE III"/>
    <property type="match status" value="1"/>
</dbReference>
<dbReference type="InterPro" id="IPR007811">
    <property type="entry name" value="RPC4"/>
</dbReference>
<dbReference type="GO" id="GO:0003677">
    <property type="term" value="F:DNA binding"/>
    <property type="evidence" value="ECO:0007669"/>
    <property type="project" value="InterPro"/>
</dbReference>
<protein>
    <recommendedName>
        <fullName evidence="4">DNA-directed RNA polymerase III subunit RPC4</fullName>
    </recommendedName>
</protein>
<feature type="compositionally biased region" description="Basic and acidic residues" evidence="1">
    <location>
        <begin position="1"/>
        <end position="13"/>
    </location>
</feature>
<feature type="region of interest" description="Disordered" evidence="1">
    <location>
        <begin position="1"/>
        <end position="51"/>
    </location>
</feature>
<dbReference type="Gramene" id="TRITD4Bv1G024040.3">
    <property type="protein sequence ID" value="TRITD4Bv1G024040.3"/>
    <property type="gene ID" value="TRITD4Bv1G024040"/>
</dbReference>
<evidence type="ECO:0000313" key="3">
    <source>
        <dbReference type="Proteomes" id="UP000324705"/>
    </source>
</evidence>
<organism evidence="2 3">
    <name type="scientific">Triticum turgidum subsp. durum</name>
    <name type="common">Durum wheat</name>
    <name type="synonym">Triticum durum</name>
    <dbReference type="NCBI Taxonomy" id="4567"/>
    <lineage>
        <taxon>Eukaryota</taxon>
        <taxon>Viridiplantae</taxon>
        <taxon>Streptophyta</taxon>
        <taxon>Embryophyta</taxon>
        <taxon>Tracheophyta</taxon>
        <taxon>Spermatophyta</taxon>
        <taxon>Magnoliopsida</taxon>
        <taxon>Liliopsida</taxon>
        <taxon>Poales</taxon>
        <taxon>Poaceae</taxon>
        <taxon>BOP clade</taxon>
        <taxon>Pooideae</taxon>
        <taxon>Triticodae</taxon>
        <taxon>Triticeae</taxon>
        <taxon>Triticinae</taxon>
        <taxon>Triticum</taxon>
    </lineage>
</organism>
<dbReference type="PANTHER" id="PTHR13408:SF10">
    <property type="entry name" value="RNA POLYMERASE III SUBUNIT C4"/>
    <property type="match status" value="1"/>
</dbReference>
<dbReference type="GO" id="GO:0005666">
    <property type="term" value="C:RNA polymerase III complex"/>
    <property type="evidence" value="ECO:0007669"/>
    <property type="project" value="InterPro"/>
</dbReference>
<dbReference type="GO" id="GO:0042797">
    <property type="term" value="P:tRNA transcription by RNA polymerase III"/>
    <property type="evidence" value="ECO:0007669"/>
    <property type="project" value="TreeGrafter"/>
</dbReference>
<dbReference type="OMA" id="GSECIFA"/>
<reference evidence="2 3" key="1">
    <citation type="submission" date="2017-09" db="EMBL/GenBank/DDBJ databases">
        <authorList>
            <consortium name="International Durum Wheat Genome Sequencing Consortium (IDWGSC)"/>
            <person name="Milanesi L."/>
        </authorList>
    </citation>
    <scope>NUCLEOTIDE SEQUENCE [LARGE SCALE GENOMIC DNA]</scope>
    <source>
        <strain evidence="3">cv. Svevo</strain>
    </source>
</reference>
<keyword evidence="3" id="KW-1185">Reference proteome</keyword>
<dbReference type="Proteomes" id="UP000324705">
    <property type="component" value="Chromosome 4B"/>
</dbReference>
<accession>A0A9R0SWR9</accession>
<proteinExistence type="predicted"/>
<evidence type="ECO:0008006" key="4">
    <source>
        <dbReference type="Google" id="ProtNLM"/>
    </source>
</evidence>
<evidence type="ECO:0000313" key="2">
    <source>
        <dbReference type="EMBL" id="VAI02373.1"/>
    </source>
</evidence>
<sequence length="376" mass="41841">MDDKREKGKDKDGSASTPPNRRKAGLKFSPKVPTKKTPNIVPKMEPEEESELDAIDKDLLRKLRTPQSKGALERRFKAEKNEACVQVTFGQVNSSTARSFPAPKSSSSVKQEQEVNLFSKYMMSGVTTSAAKLPKQFTGPQDFTHPNYNYPPINLPLRRPNSADPEFFDEDVFGEFSSSRTQDGELTAAQELGLMVCISCCMISCRGTPFLFRYSYRCKRTHHMLMELSFRGNVDGTDTEDKMNTPQLLFFQFPASLPLLQVVSVAVADMDTSDSEGVETEEPNKKRRLESIDGCKLKDLPGGFMGKLLVYKSGKVKMRLGDALFDVSAGLDCTFAQEAVAINTNKKHCCSLGEVNKRAIVTPDIDYLVDSIKRIG</sequence>